<dbReference type="AlphaFoldDB" id="A0A8H5X5P7"/>
<organism evidence="8 9">
    <name type="scientific">Fusarium circinatum</name>
    <name type="common">Pitch canker fungus</name>
    <name type="synonym">Gibberella circinata</name>
    <dbReference type="NCBI Taxonomy" id="48490"/>
    <lineage>
        <taxon>Eukaryota</taxon>
        <taxon>Fungi</taxon>
        <taxon>Dikarya</taxon>
        <taxon>Ascomycota</taxon>
        <taxon>Pezizomycotina</taxon>
        <taxon>Sordariomycetes</taxon>
        <taxon>Hypocreomycetidae</taxon>
        <taxon>Hypocreales</taxon>
        <taxon>Nectriaceae</taxon>
        <taxon>Fusarium</taxon>
        <taxon>Fusarium fujikuroi species complex</taxon>
    </lineage>
</organism>
<dbReference type="SUPFAM" id="SSF103473">
    <property type="entry name" value="MFS general substrate transporter"/>
    <property type="match status" value="1"/>
</dbReference>
<evidence type="ECO:0000256" key="4">
    <source>
        <dbReference type="ARBA" id="ARBA00022692"/>
    </source>
</evidence>
<evidence type="ECO:0000256" key="1">
    <source>
        <dbReference type="ARBA" id="ARBA00004651"/>
    </source>
</evidence>
<evidence type="ECO:0000256" key="3">
    <source>
        <dbReference type="ARBA" id="ARBA00022475"/>
    </source>
</evidence>
<accession>A0A8H5X5P7</accession>
<keyword evidence="7" id="KW-0325">Glycoprotein</keyword>
<evidence type="ECO:0000256" key="2">
    <source>
        <dbReference type="ARBA" id="ARBA00022448"/>
    </source>
</evidence>
<evidence type="ECO:0000256" key="7">
    <source>
        <dbReference type="ARBA" id="ARBA00023180"/>
    </source>
</evidence>
<dbReference type="InterPro" id="IPR036259">
    <property type="entry name" value="MFS_trans_sf"/>
</dbReference>
<dbReference type="GO" id="GO:0005886">
    <property type="term" value="C:plasma membrane"/>
    <property type="evidence" value="ECO:0007669"/>
    <property type="project" value="UniProtKB-SubCell"/>
</dbReference>
<keyword evidence="9" id="KW-1185">Reference proteome</keyword>
<keyword evidence="5" id="KW-1133">Transmembrane helix</keyword>
<keyword evidence="2" id="KW-0813">Transport</keyword>
<proteinExistence type="predicted"/>
<dbReference type="Gene3D" id="1.20.1250.20">
    <property type="entry name" value="MFS general substrate transporter like domains"/>
    <property type="match status" value="1"/>
</dbReference>
<dbReference type="GO" id="GO:0022857">
    <property type="term" value="F:transmembrane transporter activity"/>
    <property type="evidence" value="ECO:0007669"/>
    <property type="project" value="TreeGrafter"/>
</dbReference>
<reference evidence="9" key="1">
    <citation type="journal article" date="2020" name="BMC Genomics">
        <title>Correction to: Identification and distribution of gene clusters required for synthesis of sphingolipid metabolism inhibitors in diverse species of the filamentous fungus Fusarium.</title>
        <authorList>
            <person name="Kim H.S."/>
            <person name="Lohmar J.M."/>
            <person name="Busman M."/>
            <person name="Brown D.W."/>
            <person name="Naumann T.A."/>
            <person name="Divon H.H."/>
            <person name="Lysoe E."/>
            <person name="Uhlig S."/>
            <person name="Proctor R.H."/>
        </authorList>
    </citation>
    <scope>NUCLEOTIDE SEQUENCE [LARGE SCALE GENOMIC DNA]</scope>
    <source>
        <strain evidence="9">NRRL 25331</strain>
    </source>
</reference>
<dbReference type="EMBL" id="JAAQPE010000062">
    <property type="protein sequence ID" value="KAF5688292.1"/>
    <property type="molecule type" value="Genomic_DNA"/>
</dbReference>
<dbReference type="Proteomes" id="UP000572754">
    <property type="component" value="Unassembled WGS sequence"/>
</dbReference>
<sequence>MAALIVFRFFAGTFGSSPLSNAGGVIAGMFEARDRRLVTTLFAMAAFLGPTIGRPPLYTEFETQTLGSRYREEAADYSKTGPIAGGFLGESEGWRWVMGMTSIFTGVVWTVN</sequence>
<keyword evidence="6" id="KW-0472">Membrane</keyword>
<keyword evidence="4" id="KW-0812">Transmembrane</keyword>
<keyword evidence="3" id="KW-1003">Cell membrane</keyword>
<name>A0A8H5X5P7_FUSCI</name>
<gene>
    <name evidence="8" type="ORF">FCIRC_1964</name>
</gene>
<evidence type="ECO:0000256" key="6">
    <source>
        <dbReference type="ARBA" id="ARBA00023136"/>
    </source>
</evidence>
<comment type="subcellular location">
    <subcellularLocation>
        <location evidence="1">Cell membrane</location>
        <topology evidence="1">Multi-pass membrane protein</topology>
    </subcellularLocation>
</comment>
<comment type="caution">
    <text evidence="8">The sequence shown here is derived from an EMBL/GenBank/DDBJ whole genome shotgun (WGS) entry which is preliminary data.</text>
</comment>
<reference evidence="8 9" key="2">
    <citation type="submission" date="2020-05" db="EMBL/GenBank/DDBJ databases">
        <title>Identification and distribution of gene clusters putatively required for synthesis of sphingolipid metabolism inhibitors in phylogenetically diverse species of the filamentous fungus Fusarium.</title>
        <authorList>
            <person name="Kim H.-S."/>
            <person name="Busman M."/>
            <person name="Brown D.W."/>
            <person name="Divon H."/>
            <person name="Uhlig S."/>
            <person name="Proctor R.H."/>
        </authorList>
    </citation>
    <scope>NUCLEOTIDE SEQUENCE [LARGE SCALE GENOMIC DNA]</scope>
    <source>
        <strain evidence="8 9">NRRL 25331</strain>
    </source>
</reference>
<dbReference type="PANTHER" id="PTHR23502">
    <property type="entry name" value="MAJOR FACILITATOR SUPERFAMILY"/>
    <property type="match status" value="1"/>
</dbReference>
<evidence type="ECO:0000256" key="5">
    <source>
        <dbReference type="ARBA" id="ARBA00022989"/>
    </source>
</evidence>
<dbReference type="PANTHER" id="PTHR23502:SF186">
    <property type="entry name" value="MAJOR FACILITATOR SUPERFAMILY (MFS) PROFILE DOMAIN-CONTAINING PROTEIN"/>
    <property type="match status" value="1"/>
</dbReference>
<evidence type="ECO:0000313" key="8">
    <source>
        <dbReference type="EMBL" id="KAF5688292.1"/>
    </source>
</evidence>
<evidence type="ECO:0000313" key="9">
    <source>
        <dbReference type="Proteomes" id="UP000572754"/>
    </source>
</evidence>
<protein>
    <submittedName>
        <fullName evidence="8">Multidrug resistance</fullName>
    </submittedName>
</protein>